<keyword evidence="3" id="KW-1185">Reference proteome</keyword>
<evidence type="ECO:0000313" key="2">
    <source>
        <dbReference type="EMBL" id="RQN08687.1"/>
    </source>
</evidence>
<dbReference type="EMBL" id="RQJX01000005">
    <property type="protein sequence ID" value="RQN08687.1"/>
    <property type="molecule type" value="Genomic_DNA"/>
</dbReference>
<organism evidence="2 3">
    <name type="scientific">Aeromicrobium camelliae</name>
    <dbReference type="NCBI Taxonomy" id="1538144"/>
    <lineage>
        <taxon>Bacteria</taxon>
        <taxon>Bacillati</taxon>
        <taxon>Actinomycetota</taxon>
        <taxon>Actinomycetes</taxon>
        <taxon>Propionibacteriales</taxon>
        <taxon>Nocardioidaceae</taxon>
        <taxon>Aeromicrobium</taxon>
    </lineage>
</organism>
<evidence type="ECO:0000313" key="3">
    <source>
        <dbReference type="Proteomes" id="UP000275225"/>
    </source>
</evidence>
<reference evidence="2 3" key="1">
    <citation type="submission" date="2018-11" db="EMBL/GenBank/DDBJ databases">
        <authorList>
            <person name="Li F."/>
        </authorList>
    </citation>
    <scope>NUCLEOTIDE SEQUENCE [LARGE SCALE GENOMIC DNA]</scope>
    <source>
        <strain evidence="2 3">YS17T</strain>
    </source>
</reference>
<dbReference type="Gene3D" id="3.10.450.50">
    <property type="match status" value="1"/>
</dbReference>
<dbReference type="SUPFAM" id="SSF54427">
    <property type="entry name" value="NTF2-like"/>
    <property type="match status" value="1"/>
</dbReference>
<protein>
    <submittedName>
        <fullName evidence="2">Nuclear transport factor 2 family protein</fullName>
    </submittedName>
</protein>
<dbReference type="RefSeq" id="WP_124236144.1">
    <property type="nucleotide sequence ID" value="NZ_JBHUFI010000003.1"/>
</dbReference>
<evidence type="ECO:0000259" key="1">
    <source>
        <dbReference type="Pfam" id="PF14534"/>
    </source>
</evidence>
<accession>A0A3N6ZNP9</accession>
<feature type="domain" description="DUF4440" evidence="1">
    <location>
        <begin position="9"/>
        <end position="101"/>
    </location>
</feature>
<dbReference type="InterPro" id="IPR032710">
    <property type="entry name" value="NTF2-like_dom_sf"/>
</dbReference>
<dbReference type="AlphaFoldDB" id="A0A3N6ZNP9"/>
<proteinExistence type="predicted"/>
<sequence length="127" mass="13997">MSDLTLDRLLELEHRGWEALSSSRGGSFYGELMTPDAVMILVNGMVMDRPTIAHALNDSPPWSSYRLDDARLVPTSETSAALVYTATAHRDGQDEPFVALMSSHYRVLDGSPRLTLYQQTTITHGGS</sequence>
<dbReference type="OrthoDB" id="582586at2"/>
<name>A0A3N6ZNP9_9ACTN</name>
<gene>
    <name evidence="2" type="ORF">EHW97_05400</name>
</gene>
<comment type="caution">
    <text evidence="2">The sequence shown here is derived from an EMBL/GenBank/DDBJ whole genome shotgun (WGS) entry which is preliminary data.</text>
</comment>
<dbReference type="Pfam" id="PF14534">
    <property type="entry name" value="DUF4440"/>
    <property type="match status" value="1"/>
</dbReference>
<dbReference type="InterPro" id="IPR027843">
    <property type="entry name" value="DUF4440"/>
</dbReference>
<dbReference type="Proteomes" id="UP000275225">
    <property type="component" value="Unassembled WGS sequence"/>
</dbReference>